<name>A0ABY2KGD7_9STAP</name>
<evidence type="ECO:0000256" key="1">
    <source>
        <dbReference type="ARBA" id="ARBA00010688"/>
    </source>
</evidence>
<comment type="caution">
    <text evidence="5">The sequence shown here is derived from an EMBL/GenBank/DDBJ whole genome shotgun (WGS) entry which is preliminary data.</text>
</comment>
<evidence type="ECO:0000313" key="5">
    <source>
        <dbReference type="EMBL" id="TGA80578.1"/>
    </source>
</evidence>
<evidence type="ECO:0000256" key="3">
    <source>
        <dbReference type="ARBA" id="ARBA00022777"/>
    </source>
</evidence>
<gene>
    <name evidence="5" type="ORF">E2556_02855</name>
</gene>
<dbReference type="InterPro" id="IPR011611">
    <property type="entry name" value="PfkB_dom"/>
</dbReference>
<accession>A0ABY2KGD7</accession>
<dbReference type="CDD" id="cd01166">
    <property type="entry name" value="KdgK"/>
    <property type="match status" value="1"/>
</dbReference>
<keyword evidence="3 5" id="KW-0418">Kinase</keyword>
<dbReference type="Gene3D" id="3.40.1190.20">
    <property type="match status" value="1"/>
</dbReference>
<feature type="domain" description="Carbohydrate kinase PfkB" evidence="4">
    <location>
        <begin position="5"/>
        <end position="306"/>
    </location>
</feature>
<dbReference type="Pfam" id="PF00294">
    <property type="entry name" value="PfkB"/>
    <property type="match status" value="1"/>
</dbReference>
<evidence type="ECO:0000313" key="6">
    <source>
        <dbReference type="Proteomes" id="UP000298482"/>
    </source>
</evidence>
<organism evidence="5 6">
    <name type="scientific">Staphylococcus croceilyticus</name>
    <dbReference type="NCBI Taxonomy" id="319942"/>
    <lineage>
        <taxon>Bacteria</taxon>
        <taxon>Bacillati</taxon>
        <taxon>Bacillota</taxon>
        <taxon>Bacilli</taxon>
        <taxon>Bacillales</taxon>
        <taxon>Staphylococcaceae</taxon>
        <taxon>Staphylococcus</taxon>
    </lineage>
</organism>
<evidence type="ECO:0000256" key="2">
    <source>
        <dbReference type="ARBA" id="ARBA00022679"/>
    </source>
</evidence>
<dbReference type="GO" id="GO:0016301">
    <property type="term" value="F:kinase activity"/>
    <property type="evidence" value="ECO:0007669"/>
    <property type="project" value="UniProtKB-KW"/>
</dbReference>
<comment type="similarity">
    <text evidence="1">Belongs to the carbohydrate kinase PfkB family.</text>
</comment>
<dbReference type="PANTHER" id="PTHR43320:SF2">
    <property type="entry name" value="2-DEHYDRO-3-DEOXYGLUCONOKINASE_2-DEHYDRO-3-DEOXYGALACTONOKINASE"/>
    <property type="match status" value="1"/>
</dbReference>
<dbReference type="InterPro" id="IPR052700">
    <property type="entry name" value="Carb_kinase_PfkB-like"/>
</dbReference>
<keyword evidence="6" id="KW-1185">Reference proteome</keyword>
<reference evidence="5 6" key="1">
    <citation type="submission" date="2019-04" db="EMBL/GenBank/DDBJ databases">
        <title>Genomic characterization of Staphylococcus petrasii strains.</title>
        <authorList>
            <person name="Vrbovska V."/>
            <person name="Kovarovic V."/>
            <person name="Maslanova I."/>
            <person name="Indrakova A."/>
            <person name="Petras P."/>
            <person name="Sedo O."/>
            <person name="Svec P."/>
            <person name="Fisarova L."/>
            <person name="Sedlacek I."/>
            <person name="Doskar J."/>
            <person name="Pantucek R."/>
        </authorList>
    </citation>
    <scope>NUCLEOTIDE SEQUENCE [LARGE SCALE GENOMIC DNA]</scope>
    <source>
        <strain evidence="5 6">CCM 8421</strain>
    </source>
</reference>
<dbReference type="EMBL" id="SRJF01000002">
    <property type="protein sequence ID" value="TGA80578.1"/>
    <property type="molecule type" value="Genomic_DNA"/>
</dbReference>
<dbReference type="Proteomes" id="UP000298482">
    <property type="component" value="Unassembled WGS sequence"/>
</dbReference>
<dbReference type="InterPro" id="IPR029056">
    <property type="entry name" value="Ribokinase-like"/>
</dbReference>
<dbReference type="RefSeq" id="WP_103329904.1">
    <property type="nucleotide sequence ID" value="NZ_PPRD01000103.1"/>
</dbReference>
<dbReference type="SUPFAM" id="SSF53613">
    <property type="entry name" value="Ribokinase-like"/>
    <property type="match status" value="1"/>
</dbReference>
<keyword evidence="2" id="KW-0808">Transferase</keyword>
<protein>
    <submittedName>
        <fullName evidence="5">Sugar kinase</fullName>
    </submittedName>
</protein>
<evidence type="ECO:0000259" key="4">
    <source>
        <dbReference type="Pfam" id="PF00294"/>
    </source>
</evidence>
<sequence>MKFITLGEIMMRLSPEGFGTITGAKQFDVNYGGAEMNVAVGLSSLGIDCTMLTALPKNLLGDTVIMNLRKYNIHTQFVERNDGRLGMYFLEKGFSVRSSQVIYDRQNSVFSNTTFDDYDIEQALADHQWFHFTGITPAINEDMFDLVKQTLELAKEKGMFVSCDLNFRAALWDFETARLKMSQLLPNVDLIFGYEPLSLPDDQNNDKKDGLDRLANIETLEPILKEIQEKYDIKYIAFTQRKNFSSTRNRLQGFLYTKDAVYQSEQYEVEIIDRVGTGDAFSVGIIYGLINGLDKDETVEFGIKNALYKHTVEGDHAPSNFEVINSIQPDTQDIKR</sequence>
<proteinExistence type="inferred from homology"/>
<dbReference type="PANTHER" id="PTHR43320">
    <property type="entry name" value="SUGAR KINASE"/>
    <property type="match status" value="1"/>
</dbReference>